<feature type="non-terminal residue" evidence="3">
    <location>
        <position position="164"/>
    </location>
</feature>
<comment type="similarity">
    <text evidence="1">Belongs to the Cyclase 1 superfamily.</text>
</comment>
<evidence type="ECO:0000256" key="2">
    <source>
        <dbReference type="SAM" id="Phobius"/>
    </source>
</evidence>
<dbReference type="Proteomes" id="UP000678393">
    <property type="component" value="Unassembled WGS sequence"/>
</dbReference>
<keyword evidence="4" id="KW-1185">Reference proteome</keyword>
<keyword evidence="2" id="KW-1133">Transmembrane helix</keyword>
<dbReference type="EMBL" id="CAJHNH020004707">
    <property type="protein sequence ID" value="CAG5131508.1"/>
    <property type="molecule type" value="Genomic_DNA"/>
</dbReference>
<dbReference type="GO" id="GO:0019441">
    <property type="term" value="P:L-tryptophan catabolic process to kynurenine"/>
    <property type="evidence" value="ECO:0007669"/>
    <property type="project" value="InterPro"/>
</dbReference>
<evidence type="ECO:0000313" key="4">
    <source>
        <dbReference type="Proteomes" id="UP000678393"/>
    </source>
</evidence>
<keyword evidence="2" id="KW-0472">Membrane</keyword>
<protein>
    <submittedName>
        <fullName evidence="3">Uncharacterized protein</fullName>
    </submittedName>
</protein>
<dbReference type="Gene3D" id="3.50.30.50">
    <property type="entry name" value="Putative cyclase"/>
    <property type="match status" value="1"/>
</dbReference>
<reference evidence="3" key="1">
    <citation type="submission" date="2021-04" db="EMBL/GenBank/DDBJ databases">
        <authorList>
            <consortium name="Molecular Ecology Group"/>
        </authorList>
    </citation>
    <scope>NUCLEOTIDE SEQUENCE</scope>
</reference>
<gene>
    <name evidence="3" type="ORF">CUNI_LOCUS17066</name>
</gene>
<dbReference type="GO" id="GO:0004061">
    <property type="term" value="F:arylformamidase activity"/>
    <property type="evidence" value="ECO:0007669"/>
    <property type="project" value="InterPro"/>
</dbReference>
<dbReference type="InterPro" id="IPR007325">
    <property type="entry name" value="KFase/CYL"/>
</dbReference>
<accession>A0A8S3ZU09</accession>
<comment type="caution">
    <text evidence="3">The sequence shown here is derived from an EMBL/GenBank/DDBJ whole genome shotgun (WGS) entry which is preliminary data.</text>
</comment>
<sequence>LLDWESLHGQIPMQAAVIFNFGWSSKFSDPVLYRGSESEDQFTYVFPAVGAEAGMWLYENRDIKIIATDTMTPDPLSINGSKITSFPIHQKYLPNGQRLPPKGFRFHAAPVKYVGGTGTQVRAHAMTFDDDFNAGMPGLHTAQNFYCVLLLISCSLYLGGFFVN</sequence>
<feature type="transmembrane region" description="Helical" evidence="2">
    <location>
        <begin position="145"/>
        <end position="163"/>
    </location>
</feature>
<evidence type="ECO:0000313" key="3">
    <source>
        <dbReference type="EMBL" id="CAG5131508.1"/>
    </source>
</evidence>
<proteinExistence type="inferred from homology"/>
<name>A0A8S3ZU09_9EUPU</name>
<dbReference type="InterPro" id="IPR037175">
    <property type="entry name" value="KFase_sf"/>
</dbReference>
<dbReference type="AlphaFoldDB" id="A0A8S3ZU09"/>
<keyword evidence="2" id="KW-0812">Transmembrane</keyword>
<dbReference type="Pfam" id="PF04199">
    <property type="entry name" value="Cyclase"/>
    <property type="match status" value="1"/>
</dbReference>
<dbReference type="SUPFAM" id="SSF102198">
    <property type="entry name" value="Putative cyclase"/>
    <property type="match status" value="1"/>
</dbReference>
<dbReference type="OrthoDB" id="7108654at2759"/>
<evidence type="ECO:0000256" key="1">
    <source>
        <dbReference type="ARBA" id="ARBA00007865"/>
    </source>
</evidence>
<organism evidence="3 4">
    <name type="scientific">Candidula unifasciata</name>
    <dbReference type="NCBI Taxonomy" id="100452"/>
    <lineage>
        <taxon>Eukaryota</taxon>
        <taxon>Metazoa</taxon>
        <taxon>Spiralia</taxon>
        <taxon>Lophotrochozoa</taxon>
        <taxon>Mollusca</taxon>
        <taxon>Gastropoda</taxon>
        <taxon>Heterobranchia</taxon>
        <taxon>Euthyneura</taxon>
        <taxon>Panpulmonata</taxon>
        <taxon>Eupulmonata</taxon>
        <taxon>Stylommatophora</taxon>
        <taxon>Helicina</taxon>
        <taxon>Helicoidea</taxon>
        <taxon>Geomitridae</taxon>
        <taxon>Candidula</taxon>
    </lineage>
</organism>